<dbReference type="EMBL" id="AP024233">
    <property type="protein sequence ID" value="BCO07927.1"/>
    <property type="molecule type" value="Genomic_DNA"/>
</dbReference>
<dbReference type="KEGG" id="ddu:GF1_03030"/>
<evidence type="ECO:0000313" key="3">
    <source>
        <dbReference type="Proteomes" id="UP001063350"/>
    </source>
</evidence>
<evidence type="ECO:0000313" key="2">
    <source>
        <dbReference type="EMBL" id="BCO07927.1"/>
    </source>
</evidence>
<dbReference type="SUPFAM" id="SSF52540">
    <property type="entry name" value="P-loop containing nucleoside triphosphate hydrolases"/>
    <property type="match status" value="1"/>
</dbReference>
<evidence type="ECO:0000256" key="1">
    <source>
        <dbReference type="SAM" id="MobiDB-lite"/>
    </source>
</evidence>
<keyword evidence="3" id="KW-1185">Reference proteome</keyword>
<dbReference type="RefSeq" id="WP_267927862.1">
    <property type="nucleotide sequence ID" value="NZ_AP024233.1"/>
</dbReference>
<name>A0A915U4M2_9BACT</name>
<dbReference type="AlphaFoldDB" id="A0A915U4M2"/>
<dbReference type="Pfam" id="PF13469">
    <property type="entry name" value="Sulfotransfer_3"/>
    <property type="match status" value="1"/>
</dbReference>
<reference evidence="2" key="1">
    <citation type="submission" date="2020-12" db="EMBL/GenBank/DDBJ databases">
        <title>Desulfobium dissulfuricans gen. nov., sp. nov., a novel mesophilic, sulfate-reducing bacterium isolated from a deep-sea hydrothermal vent.</title>
        <authorList>
            <person name="Hashimoto Y."/>
            <person name="Tame A."/>
            <person name="Sawayama S."/>
            <person name="Miyazaki J."/>
            <person name="Takai K."/>
            <person name="Nakagawa S."/>
        </authorList>
    </citation>
    <scope>NUCLEOTIDE SEQUENCE</scope>
    <source>
        <strain evidence="2">GF1</strain>
    </source>
</reference>
<accession>A0A915U4M2</accession>
<protein>
    <submittedName>
        <fullName evidence="2">Sulfotransferase family protein</fullName>
    </submittedName>
</protein>
<sequence length="302" mass="34811">MAPPLFLLAPPRSYTSVINAMIGQHPQTFGLPELNLFNVEHLKDLWRRKPTDNVTQPKRRNGLLRAVAEIYGGEQTAATVHMANHWAAARQERSSGEVYRELADKLDPLIIVEKSPLYSLSLRYLQRILETFPDARFIHLLRHPVAQCKSVMKLNDGIFALWVNALEFRGDRAIIEPQIAWYNINITIMNFLDMVPERNKMRLQGEKLMEQPVRYLRQICQWLEIRDDDAAIDEMMHPERSPFACFGPINALYGNDPNFLRGPSFRQHKPKPPPLEGPLPWRDDGGQLYPEVAELARSFGYC</sequence>
<proteinExistence type="predicted"/>
<dbReference type="Proteomes" id="UP001063350">
    <property type="component" value="Chromosome"/>
</dbReference>
<feature type="region of interest" description="Disordered" evidence="1">
    <location>
        <begin position="263"/>
        <end position="283"/>
    </location>
</feature>
<gene>
    <name evidence="2" type="ORF">GF1_03030</name>
</gene>
<organism evidence="2 3">
    <name type="scientific">Desulfolithobacter dissulfuricans</name>
    <dbReference type="NCBI Taxonomy" id="2795293"/>
    <lineage>
        <taxon>Bacteria</taxon>
        <taxon>Pseudomonadati</taxon>
        <taxon>Thermodesulfobacteriota</taxon>
        <taxon>Desulfobulbia</taxon>
        <taxon>Desulfobulbales</taxon>
        <taxon>Desulfobulbaceae</taxon>
        <taxon>Desulfolithobacter</taxon>
    </lineage>
</organism>
<dbReference type="InterPro" id="IPR027417">
    <property type="entry name" value="P-loop_NTPase"/>
</dbReference>
<dbReference type="Gene3D" id="3.40.50.300">
    <property type="entry name" value="P-loop containing nucleotide triphosphate hydrolases"/>
    <property type="match status" value="1"/>
</dbReference>